<feature type="region of interest" description="Disordered" evidence="7">
    <location>
        <begin position="1"/>
        <end position="23"/>
    </location>
</feature>
<comment type="subcellular location">
    <subcellularLocation>
        <location evidence="1">Cell membrane</location>
        <topology evidence="1">Multi-pass membrane protein</topology>
    </subcellularLocation>
</comment>
<feature type="compositionally biased region" description="Polar residues" evidence="7">
    <location>
        <begin position="1"/>
        <end position="17"/>
    </location>
</feature>
<dbReference type="GO" id="GO:0055085">
    <property type="term" value="P:transmembrane transport"/>
    <property type="evidence" value="ECO:0007669"/>
    <property type="project" value="InterPro"/>
</dbReference>
<evidence type="ECO:0000256" key="3">
    <source>
        <dbReference type="ARBA" id="ARBA00022475"/>
    </source>
</evidence>
<dbReference type="InterPro" id="IPR000515">
    <property type="entry name" value="MetI-like"/>
</dbReference>
<dbReference type="CDD" id="cd06261">
    <property type="entry name" value="TM_PBP2"/>
    <property type="match status" value="1"/>
</dbReference>
<sequence length="312" mass="33505">MTDTTQAPTTDNGQETSIYDELPDAPPKKRLKLTWTGKLGVIVVAFWIIIVFIGPSIAPYDQAEILDMDSYLPPGAEIDGGGVHWLGSDGNERDILSRILWGARMTVGISFLATLLAYLIGVTAGIAAAVKKGWIDMILSRINDAVLSLPTIMLGLLIVVAFGTSIPILIGTAAIIYAASVYRIARAYGQEIMVMDYVESAQARGETIWWIIFREVLPNAAMPLATDFGLRLVFVVLFISSLSFLGLGIQPPNADWGSMVRSSLGAMSYAEGWGVLAPIWPALAIASFTIAVNLIVDDISAKSGGDLAKKMI</sequence>
<feature type="transmembrane region" description="Helical" evidence="8">
    <location>
        <begin position="168"/>
        <end position="185"/>
    </location>
</feature>
<dbReference type="GO" id="GO:0005886">
    <property type="term" value="C:plasma membrane"/>
    <property type="evidence" value="ECO:0007669"/>
    <property type="project" value="UniProtKB-SubCell"/>
</dbReference>
<keyword evidence="4 8" id="KW-0812">Transmembrane</keyword>
<evidence type="ECO:0000256" key="5">
    <source>
        <dbReference type="ARBA" id="ARBA00022989"/>
    </source>
</evidence>
<keyword evidence="5 8" id="KW-1133">Transmembrane helix</keyword>
<dbReference type="Gene3D" id="1.10.3720.10">
    <property type="entry name" value="MetI-like"/>
    <property type="match status" value="1"/>
</dbReference>
<protein>
    <recommendedName>
        <fullName evidence="9">ABC transmembrane type-1 domain-containing protein</fullName>
    </recommendedName>
</protein>
<reference evidence="10" key="1">
    <citation type="submission" date="2018-06" db="EMBL/GenBank/DDBJ databases">
        <authorList>
            <person name="Zhirakovskaya E."/>
        </authorList>
    </citation>
    <scope>NUCLEOTIDE SEQUENCE</scope>
</reference>
<keyword evidence="6 8" id="KW-0472">Membrane</keyword>
<dbReference type="AlphaFoldDB" id="A0A3B0QZQ3"/>
<keyword evidence="3" id="KW-1003">Cell membrane</keyword>
<feature type="domain" description="ABC transmembrane type-1" evidence="9">
    <location>
        <begin position="103"/>
        <end position="296"/>
    </location>
</feature>
<name>A0A3B0QZQ3_9ZZZZ</name>
<dbReference type="PANTHER" id="PTHR43386">
    <property type="entry name" value="OLIGOPEPTIDE TRANSPORT SYSTEM PERMEASE PROTEIN APPC"/>
    <property type="match status" value="1"/>
</dbReference>
<evidence type="ECO:0000256" key="1">
    <source>
        <dbReference type="ARBA" id="ARBA00004651"/>
    </source>
</evidence>
<dbReference type="InterPro" id="IPR035906">
    <property type="entry name" value="MetI-like_sf"/>
</dbReference>
<feature type="transmembrane region" description="Helical" evidence="8">
    <location>
        <begin position="39"/>
        <end position="58"/>
    </location>
</feature>
<evidence type="ECO:0000259" key="9">
    <source>
        <dbReference type="PROSITE" id="PS50928"/>
    </source>
</evidence>
<evidence type="ECO:0000256" key="6">
    <source>
        <dbReference type="ARBA" id="ARBA00023136"/>
    </source>
</evidence>
<feature type="transmembrane region" description="Helical" evidence="8">
    <location>
        <begin position="272"/>
        <end position="296"/>
    </location>
</feature>
<feature type="transmembrane region" description="Helical" evidence="8">
    <location>
        <begin position="232"/>
        <end position="252"/>
    </location>
</feature>
<feature type="transmembrane region" description="Helical" evidence="8">
    <location>
        <begin position="107"/>
        <end position="130"/>
    </location>
</feature>
<evidence type="ECO:0000256" key="2">
    <source>
        <dbReference type="ARBA" id="ARBA00022448"/>
    </source>
</evidence>
<evidence type="ECO:0000256" key="7">
    <source>
        <dbReference type="SAM" id="MobiDB-lite"/>
    </source>
</evidence>
<dbReference type="PANTHER" id="PTHR43386:SF25">
    <property type="entry name" value="PEPTIDE ABC TRANSPORTER PERMEASE PROTEIN"/>
    <property type="match status" value="1"/>
</dbReference>
<evidence type="ECO:0000256" key="4">
    <source>
        <dbReference type="ARBA" id="ARBA00022692"/>
    </source>
</evidence>
<evidence type="ECO:0000313" key="10">
    <source>
        <dbReference type="EMBL" id="VAV86750.1"/>
    </source>
</evidence>
<keyword evidence="2" id="KW-0813">Transport</keyword>
<dbReference type="InterPro" id="IPR050366">
    <property type="entry name" value="BP-dependent_transpt_permease"/>
</dbReference>
<organism evidence="10">
    <name type="scientific">hydrothermal vent metagenome</name>
    <dbReference type="NCBI Taxonomy" id="652676"/>
    <lineage>
        <taxon>unclassified sequences</taxon>
        <taxon>metagenomes</taxon>
        <taxon>ecological metagenomes</taxon>
    </lineage>
</organism>
<dbReference type="Pfam" id="PF00528">
    <property type="entry name" value="BPD_transp_1"/>
    <property type="match status" value="1"/>
</dbReference>
<dbReference type="EMBL" id="UOEC01000014">
    <property type="protein sequence ID" value="VAV86750.1"/>
    <property type="molecule type" value="Genomic_DNA"/>
</dbReference>
<dbReference type="PROSITE" id="PS50928">
    <property type="entry name" value="ABC_TM1"/>
    <property type="match status" value="1"/>
</dbReference>
<proteinExistence type="predicted"/>
<accession>A0A3B0QZQ3</accession>
<dbReference type="SUPFAM" id="SSF161098">
    <property type="entry name" value="MetI-like"/>
    <property type="match status" value="1"/>
</dbReference>
<gene>
    <name evidence="10" type="ORF">MNBD_ALPHA08-428</name>
</gene>
<evidence type="ECO:0000256" key="8">
    <source>
        <dbReference type="SAM" id="Phobius"/>
    </source>
</evidence>
<feature type="transmembrane region" description="Helical" evidence="8">
    <location>
        <begin position="142"/>
        <end position="162"/>
    </location>
</feature>